<organism evidence="3 4">
    <name type="scientific">Cordyceps confragosa</name>
    <name type="common">Lecanicillium lecanii</name>
    <dbReference type="NCBI Taxonomy" id="2714763"/>
    <lineage>
        <taxon>Eukaryota</taxon>
        <taxon>Fungi</taxon>
        <taxon>Dikarya</taxon>
        <taxon>Ascomycota</taxon>
        <taxon>Pezizomycotina</taxon>
        <taxon>Sordariomycetes</taxon>
        <taxon>Hypocreomycetidae</taxon>
        <taxon>Hypocreales</taxon>
        <taxon>Cordycipitaceae</taxon>
        <taxon>Akanthomyces</taxon>
    </lineage>
</organism>
<reference evidence="3 4" key="1">
    <citation type="submission" date="2016-03" db="EMBL/GenBank/DDBJ databases">
        <title>Fine-scale spatial genetic structure of a fungal parasite of coffee scale insects.</title>
        <authorList>
            <person name="Jackson D."/>
            <person name="Zemenick K.A."/>
            <person name="Malloure B."/>
            <person name="Quandt C.A."/>
            <person name="James T.Y."/>
        </authorList>
    </citation>
    <scope>NUCLEOTIDE SEQUENCE [LARGE SCALE GENOMIC DNA]</scope>
    <source>
        <strain evidence="3 4">UM487</strain>
    </source>
</reference>
<feature type="domain" description="Orc1-like AAA ATPase" evidence="1">
    <location>
        <begin position="331"/>
        <end position="462"/>
    </location>
</feature>
<dbReference type="InterPro" id="IPR041664">
    <property type="entry name" value="AAA_16"/>
</dbReference>
<dbReference type="Proteomes" id="UP000243081">
    <property type="component" value="Unassembled WGS sequence"/>
</dbReference>
<gene>
    <name evidence="3" type="ORF">LLEC1_03957</name>
</gene>
<dbReference type="Pfam" id="PF25000">
    <property type="entry name" value="DUF7779"/>
    <property type="match status" value="1"/>
</dbReference>
<dbReference type="EMBL" id="LUKN01002413">
    <property type="protein sequence ID" value="OAQ99110.1"/>
    <property type="molecule type" value="Genomic_DNA"/>
</dbReference>
<dbReference type="Pfam" id="PF13191">
    <property type="entry name" value="AAA_16"/>
    <property type="match status" value="1"/>
</dbReference>
<comment type="caution">
    <text evidence="3">The sequence shown here is derived from an EMBL/GenBank/DDBJ whole genome shotgun (WGS) entry which is preliminary data.</text>
</comment>
<dbReference type="GO" id="GO:0003824">
    <property type="term" value="F:catalytic activity"/>
    <property type="evidence" value="ECO:0007669"/>
    <property type="project" value="InterPro"/>
</dbReference>
<proteinExistence type="predicted"/>
<dbReference type="InterPro" id="IPR035994">
    <property type="entry name" value="Nucleoside_phosphorylase_sf"/>
</dbReference>
<dbReference type="GO" id="GO:0009116">
    <property type="term" value="P:nucleoside metabolic process"/>
    <property type="evidence" value="ECO:0007669"/>
    <property type="project" value="InterPro"/>
</dbReference>
<dbReference type="GO" id="GO:0043531">
    <property type="term" value="F:ADP binding"/>
    <property type="evidence" value="ECO:0007669"/>
    <property type="project" value="InterPro"/>
</dbReference>
<dbReference type="InterPro" id="IPR053137">
    <property type="entry name" value="NLR-like"/>
</dbReference>
<dbReference type="SUPFAM" id="SSF52540">
    <property type="entry name" value="P-loop containing nucleoside triphosphate hydrolases"/>
    <property type="match status" value="1"/>
</dbReference>
<dbReference type="AlphaFoldDB" id="A0A179IBW7"/>
<evidence type="ECO:0000313" key="4">
    <source>
        <dbReference type="Proteomes" id="UP000243081"/>
    </source>
</evidence>
<dbReference type="SUPFAM" id="SSF53167">
    <property type="entry name" value="Purine and uridine phosphorylases"/>
    <property type="match status" value="1"/>
</dbReference>
<name>A0A179IBW7_CORDF</name>
<evidence type="ECO:0000259" key="1">
    <source>
        <dbReference type="Pfam" id="PF13191"/>
    </source>
</evidence>
<dbReference type="Gene3D" id="3.40.50.300">
    <property type="entry name" value="P-loop containing nucleotide triphosphate hydrolases"/>
    <property type="match status" value="1"/>
</dbReference>
<protein>
    <submittedName>
        <fullName evidence="3">Uncharacterized protein</fullName>
    </submittedName>
</protein>
<dbReference type="InterPro" id="IPR056681">
    <property type="entry name" value="DUF7779"/>
</dbReference>
<keyword evidence="4" id="KW-1185">Reference proteome</keyword>
<evidence type="ECO:0000313" key="3">
    <source>
        <dbReference type="EMBL" id="OAQ99110.1"/>
    </source>
</evidence>
<accession>A0A179IBW7</accession>
<dbReference type="PANTHER" id="PTHR46082">
    <property type="entry name" value="ATP/GTP-BINDING PROTEIN-RELATED"/>
    <property type="match status" value="1"/>
</dbReference>
<dbReference type="Gene3D" id="3.40.50.1580">
    <property type="entry name" value="Nucleoside phosphorylase domain"/>
    <property type="match status" value="1"/>
</dbReference>
<evidence type="ECO:0000259" key="2">
    <source>
        <dbReference type="Pfam" id="PF25000"/>
    </source>
</evidence>
<sequence length="1253" mass="139809">MAALDPDQYTVVWIAPLEIEAKAAIEMLDNRHHGHFPVSRGNDYIFQAGDVCGHNVVIATLPAGQKYGTGSAAALASQVKTFFPNLWFGLLVGVAAGLPRLSGVRQRDIRLGDVLVALPEGESAGLIAYDLGKETGDGFQLLRYGHVLASTETVVRAAIGSIKLHAPNDAQLFLPYYTSMKLVEHADGTFVDPGQDEDKLYETDELGTERVVNRDRRPDAQRTKVWYGPIGSGEKLIRNASKRDELRDRYDVIGLETEAAGTMNRIPVGVIRGAYNYGDAHENTKWKPYAAAMAAAYAKGVLGQIHPKRSTTSPPSAIAYCDDPAFIQNLNFVGREEEMSKIHHHLVEARNGKRQGRLCLWGPGGVGKTQLAAAYASQYETHYSQIFKVSATDPEALQESFSNLAFKILARGGCGDDFKPEVASEEVDAHTRHNIMQRNISMVHHWFATHRTGKWLLVFDDVRLEVNVNSYLPRSKNGSVILTSQSRAAGGHDFLLEVGTLTPDMAVSLLLKKAKLLGQEREDFQPRAAEVARLLGYLPLAVEHAGALISCKGVEYYWETLQSGRTNTLQQSDGTSIHQTSVFKTFQTSFDLLKGINVYAAKFLVFLSFLDNSVISSEMLFDDDDTPKKSLEHMNLFKGRAEFHDAVAKLYELALIYRKYKGKKIFLSMHPLVHHMARVRLNPSNQTSWAANVAQYLVTPLFRPMVPPVQPTLADFRNTMQVLQETAELGTQSIADTKVVRLWASLSILLMHHYTQFHIHAKLELFESHCKRAVAILEQGTEEYQFVLLVGLIQLMALASEYTTTEDTPRVVFKTFLSKLLKPAAARALEQSASSVSSNNESLETFKYWWLPWPMTMGNIVKRNASEAHTHALFERMSYLCVGEKRWKEAMLLAQFSELPFSLWTSRPHIAPTPTQLVKAAFHASLGQQDMASYLDKLAQLASNPEYPDPLAVTYDYGAILLKQGRYCEVESFMTSALDKVLAKPTFSLATLEGICYAWIVKALCLALVHQNRTAEAQDVLLAAYSTVQGVSEDDSLNLLHIELQLISFHKKWGIHLTSPVTEYERSLSERFRRMHLHQTAVSEMQLEEESIRNGDFWPHFGSNLFPRSCRTLTGARGGGGAGDDRIISWMSEENRQPRTVLEKLHALFADFTPFQLSPPTLFRRPATRIASSEQQSPTLCPTHNGAIVVPGPSISKATASAARGRAQMNSMRRRYTTCWFHLSAPRMQHQKLAMLRTMGADGADFLRKGHLL</sequence>
<feature type="domain" description="DUF7779" evidence="2">
    <location>
        <begin position="600"/>
        <end position="684"/>
    </location>
</feature>
<dbReference type="PRINTS" id="PR00364">
    <property type="entry name" value="DISEASERSIST"/>
</dbReference>
<dbReference type="OrthoDB" id="1658288at2759"/>
<dbReference type="InterPro" id="IPR027417">
    <property type="entry name" value="P-loop_NTPase"/>
</dbReference>
<dbReference type="PANTHER" id="PTHR46082:SF11">
    <property type="entry name" value="AAA+ ATPASE DOMAIN-CONTAINING PROTEIN-RELATED"/>
    <property type="match status" value="1"/>
</dbReference>